<evidence type="ECO:0000313" key="2">
    <source>
        <dbReference type="Proteomes" id="UP000178825"/>
    </source>
</evidence>
<accession>A0A1F6BQ57</accession>
<dbReference type="InterPro" id="IPR036567">
    <property type="entry name" value="RHF-like"/>
</dbReference>
<dbReference type="SUPFAM" id="SSF69754">
    <property type="entry name" value="Ribosome binding protein Y (YfiA homologue)"/>
    <property type="match status" value="1"/>
</dbReference>
<dbReference type="Gene3D" id="3.30.160.100">
    <property type="entry name" value="Ribosome hibernation promotion factor-like"/>
    <property type="match status" value="1"/>
</dbReference>
<evidence type="ECO:0000313" key="1">
    <source>
        <dbReference type="EMBL" id="OGG39041.1"/>
    </source>
</evidence>
<sequence>MKINIVSQKLEVTESLKKFIEDKFSSLARLASALEKEGELNVFVEVSRITRHHKKGDVFYAEATAGVPGRTLRAEAISSDARTAVNKARDVLRIEIQKYMGSRTNKPRKSARAAEK</sequence>
<dbReference type="NCBIfam" id="TIGR00741">
    <property type="entry name" value="yfiA"/>
    <property type="match status" value="1"/>
</dbReference>
<dbReference type="InterPro" id="IPR003489">
    <property type="entry name" value="RHF/RaiA"/>
</dbReference>
<comment type="caution">
    <text evidence="1">The sequence shown here is derived from an EMBL/GenBank/DDBJ whole genome shotgun (WGS) entry which is preliminary data.</text>
</comment>
<gene>
    <name evidence="1" type="ORF">A3D55_01355</name>
</gene>
<organism evidence="1 2">
    <name type="scientific">Candidatus Jorgensenbacteria bacterium RIFCSPHIGHO2_02_FULL_45_20</name>
    <dbReference type="NCBI Taxonomy" id="1798470"/>
    <lineage>
        <taxon>Bacteria</taxon>
        <taxon>Candidatus Joergenseniibacteriota</taxon>
    </lineage>
</organism>
<proteinExistence type="predicted"/>
<reference evidence="1 2" key="1">
    <citation type="journal article" date="2016" name="Nat. Commun.">
        <title>Thousands of microbial genomes shed light on interconnected biogeochemical processes in an aquifer system.</title>
        <authorList>
            <person name="Anantharaman K."/>
            <person name="Brown C.T."/>
            <person name="Hug L.A."/>
            <person name="Sharon I."/>
            <person name="Castelle C.J."/>
            <person name="Probst A.J."/>
            <person name="Thomas B.C."/>
            <person name="Singh A."/>
            <person name="Wilkins M.J."/>
            <person name="Karaoz U."/>
            <person name="Brodie E.L."/>
            <person name="Williams K.H."/>
            <person name="Hubbard S.S."/>
            <person name="Banfield J.F."/>
        </authorList>
    </citation>
    <scope>NUCLEOTIDE SEQUENCE [LARGE SCALE GENOMIC DNA]</scope>
</reference>
<dbReference type="STRING" id="1798470.A3D55_01355"/>
<name>A0A1F6BQ57_9BACT</name>
<dbReference type="EMBL" id="MFKJ01000009">
    <property type="protein sequence ID" value="OGG39041.1"/>
    <property type="molecule type" value="Genomic_DNA"/>
</dbReference>
<protein>
    <submittedName>
        <fullName evidence="1">Ribosomal subunit interface protein</fullName>
    </submittedName>
</protein>
<dbReference type="Proteomes" id="UP000178825">
    <property type="component" value="Unassembled WGS sequence"/>
</dbReference>
<dbReference type="Pfam" id="PF02482">
    <property type="entry name" value="Ribosomal_S30AE"/>
    <property type="match status" value="1"/>
</dbReference>
<dbReference type="AlphaFoldDB" id="A0A1F6BQ57"/>